<evidence type="ECO:0000259" key="6">
    <source>
        <dbReference type="Pfam" id="PF04234"/>
    </source>
</evidence>
<dbReference type="Pfam" id="PF04234">
    <property type="entry name" value="CopC"/>
    <property type="match status" value="1"/>
</dbReference>
<comment type="caution">
    <text evidence="7">The sequence shown here is derived from an EMBL/GenBank/DDBJ whole genome shotgun (WGS) entry which is preliminary data.</text>
</comment>
<evidence type="ECO:0000256" key="3">
    <source>
        <dbReference type="ARBA" id="ARBA00022729"/>
    </source>
</evidence>
<dbReference type="EMBL" id="PUIV01000044">
    <property type="protein sequence ID" value="PWB92576.1"/>
    <property type="molecule type" value="Genomic_DNA"/>
</dbReference>
<protein>
    <submittedName>
        <fullName evidence="7">Copper resistance protein CopC</fullName>
    </submittedName>
</protein>
<keyword evidence="8" id="KW-1185">Reference proteome</keyword>
<dbReference type="PANTHER" id="PTHR34820">
    <property type="entry name" value="INNER MEMBRANE PROTEIN YEBZ"/>
    <property type="match status" value="1"/>
</dbReference>
<dbReference type="GO" id="GO:0006825">
    <property type="term" value="P:copper ion transport"/>
    <property type="evidence" value="ECO:0007669"/>
    <property type="project" value="InterPro"/>
</dbReference>
<dbReference type="PANTHER" id="PTHR34820:SF4">
    <property type="entry name" value="INNER MEMBRANE PROTEIN YEBZ"/>
    <property type="match status" value="1"/>
</dbReference>
<dbReference type="InterPro" id="IPR014755">
    <property type="entry name" value="Cu-Rt/internalin_Ig-like"/>
</dbReference>
<comment type="subcellular location">
    <subcellularLocation>
        <location evidence="1">Cell envelope</location>
    </subcellularLocation>
</comment>
<dbReference type="GO" id="GO:0005886">
    <property type="term" value="C:plasma membrane"/>
    <property type="evidence" value="ECO:0007669"/>
    <property type="project" value="TreeGrafter"/>
</dbReference>
<dbReference type="SUPFAM" id="SSF81296">
    <property type="entry name" value="E set domains"/>
    <property type="match status" value="1"/>
</dbReference>
<dbReference type="OrthoDB" id="9796814at2"/>
<keyword evidence="2" id="KW-0479">Metal-binding</keyword>
<feature type="domain" description="CopC" evidence="6">
    <location>
        <begin position="24"/>
        <end position="118"/>
    </location>
</feature>
<feature type="signal peptide" evidence="5">
    <location>
        <begin position="1"/>
        <end position="23"/>
    </location>
</feature>
<evidence type="ECO:0000256" key="2">
    <source>
        <dbReference type="ARBA" id="ARBA00022723"/>
    </source>
</evidence>
<dbReference type="Gene3D" id="2.60.40.1220">
    <property type="match status" value="1"/>
</dbReference>
<dbReference type="GO" id="GO:0042597">
    <property type="term" value="C:periplasmic space"/>
    <property type="evidence" value="ECO:0007669"/>
    <property type="project" value="InterPro"/>
</dbReference>
<dbReference type="InterPro" id="IPR032694">
    <property type="entry name" value="CopC/D"/>
</dbReference>
<sequence>MKVKLGAGLVAAFLCVSAGAAFAHSFLVDASPSAKDHVAASPKIVKLRFGGGVEPNYSTISIIDANGKTVVEGAKGAPEKPRELTLDAPDLSAGKYTVKYRVLSSDGHIVEGKYEFTVDAR</sequence>
<keyword evidence="4" id="KW-0186">Copper</keyword>
<dbReference type="Proteomes" id="UP000245137">
    <property type="component" value="Unassembled WGS sequence"/>
</dbReference>
<evidence type="ECO:0000313" key="8">
    <source>
        <dbReference type="Proteomes" id="UP000245137"/>
    </source>
</evidence>
<evidence type="ECO:0000313" key="7">
    <source>
        <dbReference type="EMBL" id="PWB92576.1"/>
    </source>
</evidence>
<evidence type="ECO:0000256" key="1">
    <source>
        <dbReference type="ARBA" id="ARBA00004196"/>
    </source>
</evidence>
<dbReference type="RefSeq" id="WP_108918535.1">
    <property type="nucleotide sequence ID" value="NZ_BGJY01000023.1"/>
</dbReference>
<dbReference type="InterPro" id="IPR007348">
    <property type="entry name" value="CopC_dom"/>
</dbReference>
<name>A0A2U1SLW0_METSR</name>
<dbReference type="GO" id="GO:0005507">
    <property type="term" value="F:copper ion binding"/>
    <property type="evidence" value="ECO:0007669"/>
    <property type="project" value="InterPro"/>
</dbReference>
<feature type="chain" id="PRO_5015446721" evidence="5">
    <location>
        <begin position="24"/>
        <end position="121"/>
    </location>
</feature>
<dbReference type="InterPro" id="IPR014756">
    <property type="entry name" value="Ig_E-set"/>
</dbReference>
<dbReference type="AlphaFoldDB" id="A0A2U1SLW0"/>
<organism evidence="7 8">
    <name type="scientific">Methylosinus sporium</name>
    <dbReference type="NCBI Taxonomy" id="428"/>
    <lineage>
        <taxon>Bacteria</taxon>
        <taxon>Pseudomonadati</taxon>
        <taxon>Pseudomonadota</taxon>
        <taxon>Alphaproteobacteria</taxon>
        <taxon>Hyphomicrobiales</taxon>
        <taxon>Methylocystaceae</taxon>
        <taxon>Methylosinus</taxon>
    </lineage>
</organism>
<proteinExistence type="predicted"/>
<evidence type="ECO:0000256" key="4">
    <source>
        <dbReference type="ARBA" id="ARBA00023008"/>
    </source>
</evidence>
<reference evidence="7 8" key="1">
    <citation type="journal article" date="2018" name="Appl. Microbiol. Biotechnol.">
        <title>Co-cultivation of the strictly anaerobic methanogen Methanosarcina barkeri with aerobic methanotrophs in an oxygen-limited membrane bioreactor.</title>
        <authorList>
            <person name="In 't Zandt M.H."/>
            <person name="van den Bosch T.J.M."/>
            <person name="Rijkers R."/>
            <person name="van Kessel M.A.H.J."/>
            <person name="Jetten M.S.M."/>
            <person name="Welte C.U."/>
        </authorList>
    </citation>
    <scope>NUCLEOTIDE SEQUENCE [LARGE SCALE GENOMIC DNA]</scope>
    <source>
        <strain evidence="7 8">DSM 17706</strain>
    </source>
</reference>
<dbReference type="GO" id="GO:0030313">
    <property type="term" value="C:cell envelope"/>
    <property type="evidence" value="ECO:0007669"/>
    <property type="project" value="UniProtKB-SubCell"/>
</dbReference>
<accession>A0A2U1SLW0</accession>
<keyword evidence="3 5" id="KW-0732">Signal</keyword>
<dbReference type="GO" id="GO:0046688">
    <property type="term" value="P:response to copper ion"/>
    <property type="evidence" value="ECO:0007669"/>
    <property type="project" value="InterPro"/>
</dbReference>
<evidence type="ECO:0000256" key="5">
    <source>
        <dbReference type="SAM" id="SignalP"/>
    </source>
</evidence>
<gene>
    <name evidence="7" type="ORF">C5689_17555</name>
</gene>